<organism evidence="4 5">
    <name type="scientific">Paracoccus onubensis</name>
    <dbReference type="NCBI Taxonomy" id="1675788"/>
    <lineage>
        <taxon>Bacteria</taxon>
        <taxon>Pseudomonadati</taxon>
        <taxon>Pseudomonadota</taxon>
        <taxon>Alphaproteobacteria</taxon>
        <taxon>Rhodobacterales</taxon>
        <taxon>Paracoccaceae</taxon>
        <taxon>Paracoccus</taxon>
    </lineage>
</organism>
<accession>A0A418T2I0</accession>
<feature type="domain" description="Thioesterase" evidence="3">
    <location>
        <begin position="159"/>
        <end position="380"/>
    </location>
</feature>
<dbReference type="InterPro" id="IPR012223">
    <property type="entry name" value="TEII"/>
</dbReference>
<dbReference type="GO" id="GO:0008610">
    <property type="term" value="P:lipid biosynthetic process"/>
    <property type="evidence" value="ECO:0007669"/>
    <property type="project" value="TreeGrafter"/>
</dbReference>
<gene>
    <name evidence="4" type="ORF">D3P04_06565</name>
</gene>
<proteinExistence type="inferred from homology"/>
<dbReference type="PANTHER" id="PTHR11487:SF0">
    <property type="entry name" value="S-ACYL FATTY ACID SYNTHASE THIOESTERASE, MEDIUM CHAIN"/>
    <property type="match status" value="1"/>
</dbReference>
<dbReference type="EMBL" id="QZCG01000003">
    <property type="protein sequence ID" value="RJE87387.1"/>
    <property type="molecule type" value="Genomic_DNA"/>
</dbReference>
<evidence type="ECO:0000259" key="3">
    <source>
        <dbReference type="Pfam" id="PF00975"/>
    </source>
</evidence>
<evidence type="ECO:0000256" key="2">
    <source>
        <dbReference type="SAM" id="MobiDB-lite"/>
    </source>
</evidence>
<feature type="region of interest" description="Disordered" evidence="2">
    <location>
        <begin position="94"/>
        <end position="125"/>
    </location>
</feature>
<evidence type="ECO:0000313" key="4">
    <source>
        <dbReference type="EMBL" id="RJE87387.1"/>
    </source>
</evidence>
<dbReference type="AlphaFoldDB" id="A0A418T2I0"/>
<dbReference type="SUPFAM" id="SSF53474">
    <property type="entry name" value="alpha/beta-Hydrolases"/>
    <property type="match status" value="1"/>
</dbReference>
<comment type="similarity">
    <text evidence="1">Belongs to the thioesterase family.</text>
</comment>
<dbReference type="PANTHER" id="PTHR11487">
    <property type="entry name" value="THIOESTERASE"/>
    <property type="match status" value="1"/>
</dbReference>
<feature type="compositionally biased region" description="Polar residues" evidence="2">
    <location>
        <begin position="96"/>
        <end position="108"/>
    </location>
</feature>
<sequence>MISEAICIAVSAVTMRSRSSPSSRAQPSGATRAAAASSLWLILPSQPGGQSGSPSPPMPGTVTSWHPALRSASNAAIRPAAKVACLRGAQRRIVSGKSTPAASPTGAKTSAPPDGNGSSRTACASRSVCVRGKPSPFFITAGMADTIPRTIANRRYDMQLFLFPYAGGSSRSFHGWPEALSGCCDAIPCDTPCTSRPYIDPPEALTIQDMAIRQAMRLARHPGPFAIFGHSMGALVAFETARHLRRMRARTPRLLILSAHRAPHLPSGHDDLHKLPDADFDARLATYAGTPGEVMQNAELMDLFRPVLRRDFMACETYRLTSEPPLDIPALCLGGTEDPDIPPEALSAWSQHFTHLPGLGLLPGGHFYFRDALPAQVMHIKCALSGLNSGRPDRQNFSQLLRRSPHPTNTDAVDFR</sequence>
<feature type="region of interest" description="Disordered" evidence="2">
    <location>
        <begin position="43"/>
        <end position="65"/>
    </location>
</feature>
<dbReference type="OrthoDB" id="8480037at2"/>
<dbReference type="Pfam" id="PF00975">
    <property type="entry name" value="Thioesterase"/>
    <property type="match status" value="1"/>
</dbReference>
<evidence type="ECO:0000313" key="5">
    <source>
        <dbReference type="Proteomes" id="UP000284202"/>
    </source>
</evidence>
<protein>
    <submittedName>
        <fullName evidence="4">Thioesterase</fullName>
    </submittedName>
</protein>
<dbReference type="Proteomes" id="UP000284202">
    <property type="component" value="Unassembled WGS sequence"/>
</dbReference>
<dbReference type="Gene3D" id="3.40.50.1820">
    <property type="entry name" value="alpha/beta hydrolase"/>
    <property type="match status" value="1"/>
</dbReference>
<keyword evidence="5" id="KW-1185">Reference proteome</keyword>
<comment type="caution">
    <text evidence="4">The sequence shown here is derived from an EMBL/GenBank/DDBJ whole genome shotgun (WGS) entry which is preliminary data.</text>
</comment>
<name>A0A418T2I0_9RHOB</name>
<dbReference type="InterPro" id="IPR029058">
    <property type="entry name" value="AB_hydrolase_fold"/>
</dbReference>
<dbReference type="InterPro" id="IPR001031">
    <property type="entry name" value="Thioesterase"/>
</dbReference>
<evidence type="ECO:0000256" key="1">
    <source>
        <dbReference type="ARBA" id="ARBA00007169"/>
    </source>
</evidence>
<reference evidence="5" key="1">
    <citation type="submission" date="2018-09" db="EMBL/GenBank/DDBJ databases">
        <title>Acidovorax cavernicola nov. sp. isolated from Gruta de las Maravillas (Aracena, Spain).</title>
        <authorList>
            <person name="Jurado V."/>
            <person name="Gutierrez-Patricio S."/>
            <person name="Gonzalez-Pimentel J.L."/>
            <person name="Miller A.Z."/>
            <person name="Laiz L."/>
            <person name="Saiz-Jimenez C."/>
        </authorList>
    </citation>
    <scope>NUCLEOTIDE SEQUENCE [LARGE SCALE GENOMIC DNA]</scope>
    <source>
        <strain evidence="5">1011MAR3C25</strain>
    </source>
</reference>